<comment type="caution">
    <text evidence="2">The sequence shown here is derived from an EMBL/GenBank/DDBJ whole genome shotgun (WGS) entry which is preliminary data.</text>
</comment>
<gene>
    <name evidence="2" type="ORF">BC349_07640</name>
</gene>
<dbReference type="PANTHER" id="PTHR37305:SF1">
    <property type="entry name" value="MEMBRANE PROTEIN"/>
    <property type="match status" value="1"/>
</dbReference>
<protein>
    <recommendedName>
        <fullName evidence="4">ABC transporter permease</fullName>
    </recommendedName>
</protein>
<dbReference type="PANTHER" id="PTHR37305">
    <property type="entry name" value="INTEGRAL MEMBRANE PROTEIN-RELATED"/>
    <property type="match status" value="1"/>
</dbReference>
<dbReference type="Pfam" id="PF12730">
    <property type="entry name" value="ABC2_membrane_4"/>
    <property type="match status" value="1"/>
</dbReference>
<dbReference type="Proteomes" id="UP000765802">
    <property type="component" value="Unassembled WGS sequence"/>
</dbReference>
<feature type="transmembrane region" description="Helical" evidence="1">
    <location>
        <begin position="20"/>
        <end position="38"/>
    </location>
</feature>
<organism evidence="2 3">
    <name type="scientific">Flavihumibacter stibioxidans</name>
    <dbReference type="NCBI Taxonomy" id="1834163"/>
    <lineage>
        <taxon>Bacteria</taxon>
        <taxon>Pseudomonadati</taxon>
        <taxon>Bacteroidota</taxon>
        <taxon>Chitinophagia</taxon>
        <taxon>Chitinophagales</taxon>
        <taxon>Chitinophagaceae</taxon>
        <taxon>Flavihumibacter</taxon>
    </lineage>
</organism>
<feature type="transmembrane region" description="Helical" evidence="1">
    <location>
        <begin position="64"/>
        <end position="87"/>
    </location>
</feature>
<evidence type="ECO:0000313" key="2">
    <source>
        <dbReference type="EMBL" id="MBC6490900.1"/>
    </source>
</evidence>
<accession>A0ABR7M850</accession>
<proteinExistence type="predicted"/>
<keyword evidence="3" id="KW-1185">Reference proteome</keyword>
<dbReference type="RefSeq" id="WP_187256243.1">
    <property type="nucleotide sequence ID" value="NZ_JBHULF010000014.1"/>
</dbReference>
<evidence type="ECO:0008006" key="4">
    <source>
        <dbReference type="Google" id="ProtNLM"/>
    </source>
</evidence>
<keyword evidence="1" id="KW-1133">Transmembrane helix</keyword>
<evidence type="ECO:0000256" key="1">
    <source>
        <dbReference type="SAM" id="Phobius"/>
    </source>
</evidence>
<keyword evidence="1" id="KW-0812">Transmembrane</keyword>
<sequence>MWPLLSIELYKIFSRPRTYISFAAIGAIVVLILLAFYVDGNNYMDFGLQSISQTFDIRGKVLNGYLVCYIILQTLLIHVPLLIALVAGDQVAGEANMGTLRLLITKPVSRTRLLLAKFAASVVYTLGLLVWMAFLSLLVSVIIFGTGDLMILKSEEVVLLDKADVLWRYFAAFGFAAIAMTTVAALAFLLSIYAENSIGPIVSTMSVIIVFTILSTLDIPIFNAIKPYLFTTHMIGWKGFFDSPVSWEPVVESALILVLHIVALLGVSIFVFNRKDILS</sequence>
<dbReference type="EMBL" id="MBUA01000012">
    <property type="protein sequence ID" value="MBC6490900.1"/>
    <property type="molecule type" value="Genomic_DNA"/>
</dbReference>
<feature type="transmembrane region" description="Helical" evidence="1">
    <location>
        <begin position="166"/>
        <end position="193"/>
    </location>
</feature>
<keyword evidence="1" id="KW-0472">Membrane</keyword>
<feature type="transmembrane region" description="Helical" evidence="1">
    <location>
        <begin position="250"/>
        <end position="272"/>
    </location>
</feature>
<reference evidence="2 3" key="1">
    <citation type="submission" date="2016-07" db="EMBL/GenBank/DDBJ databases">
        <title>Genome analysis of Flavihumibacter stibioxidans YS-17.</title>
        <authorList>
            <person name="Shi K."/>
            <person name="Han Y."/>
            <person name="Wang G."/>
        </authorList>
    </citation>
    <scope>NUCLEOTIDE SEQUENCE [LARGE SCALE GENOMIC DNA]</scope>
    <source>
        <strain evidence="2 3">YS-17</strain>
    </source>
</reference>
<feature type="transmembrane region" description="Helical" evidence="1">
    <location>
        <begin position="205"/>
        <end position="230"/>
    </location>
</feature>
<feature type="transmembrane region" description="Helical" evidence="1">
    <location>
        <begin position="122"/>
        <end position="146"/>
    </location>
</feature>
<evidence type="ECO:0000313" key="3">
    <source>
        <dbReference type="Proteomes" id="UP000765802"/>
    </source>
</evidence>
<name>A0ABR7M850_9BACT</name>